<keyword evidence="4" id="KW-1185">Reference proteome</keyword>
<evidence type="ECO:0000256" key="1">
    <source>
        <dbReference type="SAM" id="Coils"/>
    </source>
</evidence>
<proteinExistence type="predicted"/>
<name>A0ABV7KJ70_9HYPH</name>
<feature type="compositionally biased region" description="Basic residues" evidence="2">
    <location>
        <begin position="96"/>
        <end position="105"/>
    </location>
</feature>
<feature type="region of interest" description="Disordered" evidence="2">
    <location>
        <begin position="14"/>
        <end position="134"/>
    </location>
</feature>
<dbReference type="InterPro" id="IPR002514">
    <property type="entry name" value="Transposase_8"/>
</dbReference>
<comment type="caution">
    <text evidence="3">The sequence shown here is derived from an EMBL/GenBank/DDBJ whole genome shotgun (WGS) entry which is preliminary data.</text>
</comment>
<keyword evidence="1" id="KW-0175">Coiled coil</keyword>
<evidence type="ECO:0000256" key="2">
    <source>
        <dbReference type="SAM" id="MobiDB-lite"/>
    </source>
</evidence>
<reference evidence="4" key="1">
    <citation type="journal article" date="2019" name="Int. J. Syst. Evol. Microbiol.">
        <title>The Global Catalogue of Microorganisms (GCM) 10K type strain sequencing project: providing services to taxonomists for standard genome sequencing and annotation.</title>
        <authorList>
            <consortium name="The Broad Institute Genomics Platform"/>
            <consortium name="The Broad Institute Genome Sequencing Center for Infectious Disease"/>
            <person name="Wu L."/>
            <person name="Ma J."/>
        </authorList>
    </citation>
    <scope>NUCLEOTIDE SEQUENCE [LARGE SCALE GENOMIC DNA]</scope>
    <source>
        <strain evidence="4">KCTC 52165</strain>
    </source>
</reference>
<accession>A0ABV7KJ70</accession>
<protein>
    <submittedName>
        <fullName evidence="3">Transposase</fullName>
    </submittedName>
</protein>
<feature type="compositionally biased region" description="Basic and acidic residues" evidence="2">
    <location>
        <begin position="36"/>
        <end position="52"/>
    </location>
</feature>
<evidence type="ECO:0000313" key="3">
    <source>
        <dbReference type="EMBL" id="MFC3208581.1"/>
    </source>
</evidence>
<evidence type="ECO:0000313" key="4">
    <source>
        <dbReference type="Proteomes" id="UP001595583"/>
    </source>
</evidence>
<sequence length="225" mass="24717">MRLQTRPVIVEVKRKRGVQDRSRSIWGDVDLSKAVSEVKAEAGKQQNDRSIDSDVAPTDVIEDQQAEGEQSMPDPQEVDSPQVVAETPAIADTPKPKAKPPRVKKEKPASTPKAAKATAKVVVPEPEPAPVRGKRKVYSKAERVKKIAQIKKLIAGGASVKNATSDAAISEQTYYQWLKTKTPAAESDDLKDLLALEEENKALKKRLAEQLRKENAELKRKLGIA</sequence>
<organism evidence="3 4">
    <name type="scientific">Aquamicrobium soli</name>
    <dbReference type="NCBI Taxonomy" id="1811518"/>
    <lineage>
        <taxon>Bacteria</taxon>
        <taxon>Pseudomonadati</taxon>
        <taxon>Pseudomonadota</taxon>
        <taxon>Alphaproteobacteria</taxon>
        <taxon>Hyphomicrobiales</taxon>
        <taxon>Phyllobacteriaceae</taxon>
        <taxon>Aquamicrobium</taxon>
    </lineage>
</organism>
<dbReference type="EMBL" id="JBHRTK010000026">
    <property type="protein sequence ID" value="MFC3208581.1"/>
    <property type="molecule type" value="Genomic_DNA"/>
</dbReference>
<gene>
    <name evidence="3" type="ORF">ACFOHJ_20375</name>
</gene>
<feature type="coiled-coil region" evidence="1">
    <location>
        <begin position="193"/>
        <end position="221"/>
    </location>
</feature>
<dbReference type="Pfam" id="PF01527">
    <property type="entry name" value="HTH_Tnp_1"/>
    <property type="match status" value="1"/>
</dbReference>
<dbReference type="RefSeq" id="WP_378224086.1">
    <property type="nucleotide sequence ID" value="NZ_JBHRTK010000026.1"/>
</dbReference>
<feature type="compositionally biased region" description="Low complexity" evidence="2">
    <location>
        <begin position="109"/>
        <end position="124"/>
    </location>
</feature>
<dbReference type="Proteomes" id="UP001595583">
    <property type="component" value="Unassembled WGS sequence"/>
</dbReference>